<evidence type="ECO:0000313" key="3">
    <source>
        <dbReference type="EMBL" id="EUD65743.1"/>
    </source>
</evidence>
<protein>
    <submittedName>
        <fullName evidence="3">Uncharacterized protein</fullName>
    </submittedName>
</protein>
<sequence>MTDKDRIQWTFPTGRRFPQPKRGGANNNRRYYYVLPKVPTGKDRPASGIGNWLPTLITKGRSYRELKEGMKEGVLVTTTDREPVTWEDVLDSVVQQCIKTDKDRTNDSKQDRYLGPSERRHWKSMMNQSDEIQCEEDSICQKMLFLVGCIIYWLWGGDDRLVTKLDETERACGSIKQRFLRTGPRSRVAVEHGWKIVREPYNVCQAQDHYAECQFEALGIVVSVARSLRTLCPNCPNPGLEQIFSDLVPLATGQQLFCTRKKTEGEVCIIHSEPEDPFLEIMQKEDQPPPQSGTREVESRAQQETTAAPNLGNPKQHDQTEHSESDRPRNVKDDEAEERGVDTPTKSPITEESSEPRTEQLIESTEQGKESPTSNNSEQTDNGRKGDPKEEVSREPDQAWEAQGPEADSITASNYEASKEKIENEKTERAGAKLSDAGSARPALGWGGAIGIGISIAVMFISSAYGIYRIYGNVNSGFTNRSKSRRRKIVFEFSDKENEVDEGIYQACPKNNEKSKERNKRWRRRRISPRTDPKRSSFKSTKQAESRIPNFFKHGARETDNSRNSGNSALLKVSTAKTRTL</sequence>
<dbReference type="AlphaFoldDB" id="W7A321"/>
<dbReference type="VEuPathDB" id="PlasmoDB:C922_03991"/>
<dbReference type="EMBL" id="KI965477">
    <property type="protein sequence ID" value="EUD65743.1"/>
    <property type="molecule type" value="Genomic_DNA"/>
</dbReference>
<evidence type="ECO:0000256" key="1">
    <source>
        <dbReference type="SAM" id="MobiDB-lite"/>
    </source>
</evidence>
<dbReference type="GeneID" id="20039265"/>
<feature type="region of interest" description="Disordered" evidence="1">
    <location>
        <begin position="510"/>
        <end position="581"/>
    </location>
</feature>
<name>W7A321_9APIC</name>
<keyword evidence="2" id="KW-0812">Transmembrane</keyword>
<keyword evidence="4" id="KW-1185">Reference proteome</keyword>
<feature type="compositionally biased region" description="Basic residues" evidence="1">
    <location>
        <begin position="517"/>
        <end position="528"/>
    </location>
</feature>
<evidence type="ECO:0000313" key="4">
    <source>
        <dbReference type="Proteomes" id="UP000030640"/>
    </source>
</evidence>
<accession>W7A321</accession>
<reference evidence="3 4" key="1">
    <citation type="submission" date="2013-02" db="EMBL/GenBank/DDBJ databases">
        <title>The Genome Sequence of Plasmodium inui San Antonio 1.</title>
        <authorList>
            <consortium name="The Broad Institute Genome Sequencing Platform"/>
            <consortium name="The Broad Institute Genome Sequencing Center for Infectious Disease"/>
            <person name="Neafsey D."/>
            <person name="Cheeseman I."/>
            <person name="Volkman S."/>
            <person name="Adams J."/>
            <person name="Walker B."/>
            <person name="Young S.K."/>
            <person name="Zeng Q."/>
            <person name="Gargeya S."/>
            <person name="Fitzgerald M."/>
            <person name="Haas B."/>
            <person name="Abouelleil A."/>
            <person name="Alvarado L."/>
            <person name="Arachchi H.M."/>
            <person name="Berlin A.M."/>
            <person name="Chapman S.B."/>
            <person name="Dewar J."/>
            <person name="Goldberg J."/>
            <person name="Griggs A."/>
            <person name="Gujja S."/>
            <person name="Hansen M."/>
            <person name="Howarth C."/>
            <person name="Imamovic A."/>
            <person name="Larimer J."/>
            <person name="McCowan C."/>
            <person name="Murphy C."/>
            <person name="Neiman D."/>
            <person name="Pearson M."/>
            <person name="Priest M."/>
            <person name="Roberts A."/>
            <person name="Saif S."/>
            <person name="Shea T."/>
            <person name="Sisk P."/>
            <person name="Sykes S."/>
            <person name="Wortman J."/>
            <person name="Nusbaum C."/>
            <person name="Birren B."/>
        </authorList>
    </citation>
    <scope>NUCLEOTIDE SEQUENCE [LARGE SCALE GENOMIC DNA]</scope>
    <source>
        <strain evidence="3 4">San Antonio 1</strain>
    </source>
</reference>
<feature type="transmembrane region" description="Helical" evidence="2">
    <location>
        <begin position="443"/>
        <end position="468"/>
    </location>
</feature>
<feature type="compositionally biased region" description="Basic and acidic residues" evidence="1">
    <location>
        <begin position="381"/>
        <end position="397"/>
    </location>
</feature>
<feature type="compositionally biased region" description="Basic and acidic residues" evidence="1">
    <location>
        <begin position="315"/>
        <end position="341"/>
    </location>
</feature>
<feature type="compositionally biased region" description="Polar residues" evidence="1">
    <location>
        <begin position="361"/>
        <end position="380"/>
    </location>
</feature>
<keyword evidence="2" id="KW-0472">Membrane</keyword>
<feature type="region of interest" description="Disordered" evidence="1">
    <location>
        <begin position="280"/>
        <end position="412"/>
    </location>
</feature>
<evidence type="ECO:0000256" key="2">
    <source>
        <dbReference type="SAM" id="Phobius"/>
    </source>
</evidence>
<dbReference type="RefSeq" id="XP_008817800.1">
    <property type="nucleotide sequence ID" value="XM_008819578.1"/>
</dbReference>
<gene>
    <name evidence="3" type="ORF">C922_03991</name>
</gene>
<dbReference type="Proteomes" id="UP000030640">
    <property type="component" value="Unassembled WGS sequence"/>
</dbReference>
<organism evidence="3 4">
    <name type="scientific">Plasmodium inui San Antonio 1</name>
    <dbReference type="NCBI Taxonomy" id="1237626"/>
    <lineage>
        <taxon>Eukaryota</taxon>
        <taxon>Sar</taxon>
        <taxon>Alveolata</taxon>
        <taxon>Apicomplexa</taxon>
        <taxon>Aconoidasida</taxon>
        <taxon>Haemosporida</taxon>
        <taxon>Plasmodiidae</taxon>
        <taxon>Plasmodium</taxon>
        <taxon>Plasmodium (Plasmodium)</taxon>
    </lineage>
</organism>
<keyword evidence="2" id="KW-1133">Transmembrane helix</keyword>
<proteinExistence type="predicted"/>